<evidence type="ECO:0000313" key="3">
    <source>
        <dbReference type="Proteomes" id="UP000008963"/>
    </source>
</evidence>
<feature type="domain" description="Methyltransferase" evidence="1">
    <location>
        <begin position="196"/>
        <end position="307"/>
    </location>
</feature>
<dbReference type="SUPFAM" id="SSF53335">
    <property type="entry name" value="S-adenosyl-L-methionine-dependent methyltransferases"/>
    <property type="match status" value="1"/>
</dbReference>
<dbReference type="CDD" id="cd02440">
    <property type="entry name" value="AdoMet_MTases"/>
    <property type="match status" value="1"/>
</dbReference>
<dbReference type="InterPro" id="IPR025714">
    <property type="entry name" value="Methyltranfer_dom"/>
</dbReference>
<reference evidence="3" key="1">
    <citation type="journal article" date="2013" name="ISME J.">
        <title>A small predatory core genome in the divergent marine Bacteriovorax marinus SJ and the terrestrial Bdellovibrio bacteriovorus.</title>
        <authorList>
            <person name="Crossman L.C."/>
            <person name="Chen H."/>
            <person name="Cerdeno-Tarraga A.M."/>
            <person name="Brooks K."/>
            <person name="Quail M.A."/>
            <person name="Pineiro S.A."/>
            <person name="Hobley L."/>
            <person name="Sockett R.E."/>
            <person name="Bentley S.D."/>
            <person name="Parkhill J."/>
            <person name="Williams H.N."/>
            <person name="Stine O.C."/>
        </authorList>
    </citation>
    <scope>NUCLEOTIDE SEQUENCE [LARGE SCALE GENOMIC DNA]</scope>
    <source>
        <strain evidence="3">ATCC BAA-682 / DSM 15412 / SJ</strain>
    </source>
</reference>
<dbReference type="PATRIC" id="fig|862908.3.peg.3010"/>
<dbReference type="Pfam" id="PF13847">
    <property type="entry name" value="Methyltransf_31"/>
    <property type="match status" value="1"/>
</dbReference>
<dbReference type="EMBL" id="FQ312005">
    <property type="protein sequence ID" value="CBW27905.1"/>
    <property type="molecule type" value="Genomic_DNA"/>
</dbReference>
<accession>E1WZW9</accession>
<sequence>MKVDYKIYSYIFSRAFELELDSHREQNRLIREYCSRHNLEFPLANTEFVTEDSFFVLNSLLDEVKNASKILISSKTLFEKNSEMILSLLKENLNKDIQFTFCREDYSLTIEELVEYLELSKEKILSLFKDNHTSTKRDYFQRMNAEKFEKMIVSKKFSYDYWDGDRSFGYGGYEYDGRWNSVAKKLIAHYNLCNESKILDIGCGKGYLLYEIKELLPGATIAGVDISKYAVDNCKEEVRSYLSVHDIREELPYSDKSFDLTLSLMTLHNLELPELELALAEISRVSKNSYISVESYRNERELTNLQCWALSCEAFFSPRSWEHIFKQSGYIGDFEFLFFE</sequence>
<evidence type="ECO:0000259" key="1">
    <source>
        <dbReference type="Pfam" id="PF13847"/>
    </source>
</evidence>
<dbReference type="RefSeq" id="WP_014245675.1">
    <property type="nucleotide sequence ID" value="NC_016620.1"/>
</dbReference>
<dbReference type="KEGG" id="bmx:BMS_3148"/>
<gene>
    <name evidence="2" type="ordered locus">BMS_3148</name>
</gene>
<dbReference type="InterPro" id="IPR027610">
    <property type="entry name" value="SpoChClust_LIC12192"/>
</dbReference>
<dbReference type="OrthoDB" id="9760689at2"/>
<dbReference type="Proteomes" id="UP000008963">
    <property type="component" value="Chromosome"/>
</dbReference>
<dbReference type="Gene3D" id="3.40.50.150">
    <property type="entry name" value="Vaccinia Virus protein VP39"/>
    <property type="match status" value="1"/>
</dbReference>
<name>E1WZW9_HALMS</name>
<organism evidence="2 3">
    <name type="scientific">Halobacteriovorax marinus (strain ATCC BAA-682 / DSM 15412 / SJ)</name>
    <name type="common">Bacteriovorax marinus</name>
    <dbReference type="NCBI Taxonomy" id="862908"/>
    <lineage>
        <taxon>Bacteria</taxon>
        <taxon>Pseudomonadati</taxon>
        <taxon>Bdellovibrionota</taxon>
        <taxon>Bacteriovoracia</taxon>
        <taxon>Bacteriovoracales</taxon>
        <taxon>Halobacteriovoraceae</taxon>
        <taxon>Halobacteriovorax</taxon>
    </lineage>
</organism>
<evidence type="ECO:0000313" key="2">
    <source>
        <dbReference type="EMBL" id="CBW27905.1"/>
    </source>
</evidence>
<dbReference type="HOGENOM" id="CLU_815772_0_0_7"/>
<dbReference type="eggNOG" id="COG2226">
    <property type="taxonomic scope" value="Bacteria"/>
</dbReference>
<protein>
    <recommendedName>
        <fullName evidence="1">Methyltransferase domain-containing protein</fullName>
    </recommendedName>
</protein>
<keyword evidence="3" id="KW-1185">Reference proteome</keyword>
<dbReference type="NCBIfam" id="TIGR04323">
    <property type="entry name" value="SpoChoClust_1"/>
    <property type="match status" value="1"/>
</dbReference>
<proteinExistence type="predicted"/>
<dbReference type="InterPro" id="IPR029063">
    <property type="entry name" value="SAM-dependent_MTases_sf"/>
</dbReference>
<dbReference type="AlphaFoldDB" id="E1WZW9"/>
<dbReference type="STRING" id="862908.BMS_3148"/>
<dbReference type="PANTHER" id="PTHR43861">
    <property type="entry name" value="TRANS-ACONITATE 2-METHYLTRANSFERASE-RELATED"/>
    <property type="match status" value="1"/>
</dbReference>